<dbReference type="EMBL" id="JANJYJ010000005">
    <property type="protein sequence ID" value="KAK3212253.1"/>
    <property type="molecule type" value="Genomic_DNA"/>
</dbReference>
<proteinExistence type="predicted"/>
<name>A0AAE0AEX0_9ROSI</name>
<sequence>MVDKKGAYKVKSGVNWLLPIEGEAGSGSKSDHKWWLNLWISYSPPKIKIFIWRNTLSALRPSKIKSISVSSLKVAWVPPPDSLKLNFDAVITKGVSYMGAGDVIRDSDGKVIAALREGLLLAKLQNLRVNWVEADAANIIAGVNSAIDWSYHK</sequence>
<keyword evidence="2" id="KW-1185">Reference proteome</keyword>
<organism evidence="1 2">
    <name type="scientific">Dipteronia sinensis</name>
    <dbReference type="NCBI Taxonomy" id="43782"/>
    <lineage>
        <taxon>Eukaryota</taxon>
        <taxon>Viridiplantae</taxon>
        <taxon>Streptophyta</taxon>
        <taxon>Embryophyta</taxon>
        <taxon>Tracheophyta</taxon>
        <taxon>Spermatophyta</taxon>
        <taxon>Magnoliopsida</taxon>
        <taxon>eudicotyledons</taxon>
        <taxon>Gunneridae</taxon>
        <taxon>Pentapetalae</taxon>
        <taxon>rosids</taxon>
        <taxon>malvids</taxon>
        <taxon>Sapindales</taxon>
        <taxon>Sapindaceae</taxon>
        <taxon>Hippocastanoideae</taxon>
        <taxon>Acereae</taxon>
        <taxon>Dipteronia</taxon>
    </lineage>
</organism>
<comment type="caution">
    <text evidence="1">The sequence shown here is derived from an EMBL/GenBank/DDBJ whole genome shotgun (WGS) entry which is preliminary data.</text>
</comment>
<dbReference type="Proteomes" id="UP001281410">
    <property type="component" value="Unassembled WGS sequence"/>
</dbReference>
<dbReference type="AlphaFoldDB" id="A0AAE0AEX0"/>
<evidence type="ECO:0000313" key="2">
    <source>
        <dbReference type="Proteomes" id="UP001281410"/>
    </source>
</evidence>
<reference evidence="1" key="1">
    <citation type="journal article" date="2023" name="Plant J.">
        <title>Genome sequences and population genomics provide insights into the demographic history, inbreeding, and mutation load of two 'living fossil' tree species of Dipteronia.</title>
        <authorList>
            <person name="Feng Y."/>
            <person name="Comes H.P."/>
            <person name="Chen J."/>
            <person name="Zhu S."/>
            <person name="Lu R."/>
            <person name="Zhang X."/>
            <person name="Li P."/>
            <person name="Qiu J."/>
            <person name="Olsen K.M."/>
            <person name="Qiu Y."/>
        </authorList>
    </citation>
    <scope>NUCLEOTIDE SEQUENCE</scope>
    <source>
        <strain evidence="1">NBL</strain>
    </source>
</reference>
<accession>A0AAE0AEX0</accession>
<evidence type="ECO:0000313" key="1">
    <source>
        <dbReference type="EMBL" id="KAK3212253.1"/>
    </source>
</evidence>
<gene>
    <name evidence="1" type="ORF">Dsin_016959</name>
</gene>
<protein>
    <recommendedName>
        <fullName evidence="3">RNase H type-1 domain-containing protein</fullName>
    </recommendedName>
</protein>
<evidence type="ECO:0008006" key="3">
    <source>
        <dbReference type="Google" id="ProtNLM"/>
    </source>
</evidence>